<gene>
    <name evidence="2" type="ORF">D7M11_28980</name>
</gene>
<dbReference type="OrthoDB" id="9782846at2"/>
<proteinExistence type="predicted"/>
<dbReference type="Proteomes" id="UP000282311">
    <property type="component" value="Unassembled WGS sequence"/>
</dbReference>
<organism evidence="2 3">
    <name type="scientific">Paenibacillus ginsengarvi</name>
    <dbReference type="NCBI Taxonomy" id="400777"/>
    <lineage>
        <taxon>Bacteria</taxon>
        <taxon>Bacillati</taxon>
        <taxon>Bacillota</taxon>
        <taxon>Bacilli</taxon>
        <taxon>Bacillales</taxon>
        <taxon>Paenibacillaceae</taxon>
        <taxon>Paenibacillus</taxon>
    </lineage>
</organism>
<dbReference type="InterPro" id="IPR006059">
    <property type="entry name" value="SBP"/>
</dbReference>
<keyword evidence="3" id="KW-1185">Reference proteome</keyword>
<dbReference type="InterPro" id="IPR050490">
    <property type="entry name" value="Bact_solute-bd_prot1"/>
</dbReference>
<dbReference type="PANTHER" id="PTHR43649:SF12">
    <property type="entry name" value="DIACETYLCHITOBIOSE BINDING PROTEIN DASA"/>
    <property type="match status" value="1"/>
</dbReference>
<feature type="chain" id="PRO_5017372516" evidence="1">
    <location>
        <begin position="28"/>
        <end position="435"/>
    </location>
</feature>
<comment type="caution">
    <text evidence="2">The sequence shown here is derived from an EMBL/GenBank/DDBJ whole genome shotgun (WGS) entry which is preliminary data.</text>
</comment>
<dbReference type="RefSeq" id="WP_120750763.1">
    <property type="nucleotide sequence ID" value="NZ_RBAH01000028.1"/>
</dbReference>
<accession>A0A3B0BK76</accession>
<dbReference type="EMBL" id="RBAH01000028">
    <property type="protein sequence ID" value="RKN71866.1"/>
    <property type="molecule type" value="Genomic_DNA"/>
</dbReference>
<dbReference type="Gene3D" id="3.40.190.10">
    <property type="entry name" value="Periplasmic binding protein-like II"/>
    <property type="match status" value="1"/>
</dbReference>
<keyword evidence="1" id="KW-0732">Signal</keyword>
<evidence type="ECO:0000313" key="3">
    <source>
        <dbReference type="Proteomes" id="UP000282311"/>
    </source>
</evidence>
<reference evidence="2 3" key="1">
    <citation type="journal article" date="2007" name="Int. J. Syst. Evol. Microbiol.">
        <title>Paenibacillus ginsengarvi sp. nov., isolated from soil from ginseng cultivation.</title>
        <authorList>
            <person name="Yoon M.H."/>
            <person name="Ten L.N."/>
            <person name="Im W.T."/>
        </authorList>
    </citation>
    <scope>NUCLEOTIDE SEQUENCE [LARGE SCALE GENOMIC DNA]</scope>
    <source>
        <strain evidence="2 3">KCTC 13059</strain>
    </source>
</reference>
<dbReference type="PROSITE" id="PS51257">
    <property type="entry name" value="PROKAR_LIPOPROTEIN"/>
    <property type="match status" value="1"/>
</dbReference>
<feature type="signal peptide" evidence="1">
    <location>
        <begin position="1"/>
        <end position="27"/>
    </location>
</feature>
<name>A0A3B0BK76_9BACL</name>
<dbReference type="PANTHER" id="PTHR43649">
    <property type="entry name" value="ARABINOSE-BINDING PROTEIN-RELATED"/>
    <property type="match status" value="1"/>
</dbReference>
<dbReference type="Pfam" id="PF01547">
    <property type="entry name" value="SBP_bac_1"/>
    <property type="match status" value="1"/>
</dbReference>
<dbReference type="AlphaFoldDB" id="A0A3B0BK76"/>
<evidence type="ECO:0000313" key="2">
    <source>
        <dbReference type="EMBL" id="RKN71866.1"/>
    </source>
</evidence>
<dbReference type="SUPFAM" id="SSF53850">
    <property type="entry name" value="Periplasmic binding protein-like II"/>
    <property type="match status" value="1"/>
</dbReference>
<evidence type="ECO:0000256" key="1">
    <source>
        <dbReference type="SAM" id="SignalP"/>
    </source>
</evidence>
<protein>
    <submittedName>
        <fullName evidence="2">Extracellular solute-binding protein</fullName>
    </submittedName>
</protein>
<sequence>MNKKVCRFLCAPLLLAVASACGSSTPAADPNTVTPSPSKQPDPVELTFLYTATGYPDADFMRDYGDPIKRKYPHISIKFLQSTKGNTLQELIVAKADIDVIFTSIGALPGVIDSGISLDLAESIQAGKFDLNRFEPSTIDMVRNMSGGKVLALPIKATSMVLFYNKDLFDKSGVAYPKDGMTWDDAYEIAKKMTRNEGGQLYRGFVSSPQHLAMTNQYSLDFIDPKTKKAAFDNGRWNPFMDNFVRFFQVPGYEADAKVLAGGAQSDMFYKDRTAAMYATFSSNYPRAGDGMNWDVVTFPTFKDRPGVSAQPYPAYFSISSTSKHKEEAFQAIAHLTSDEVQMEQARIGNPPVLKSQSVRAVFGQDSPDLKGKNTLAMMAAKFADPRVYTKYDGHAQSVITTSFTDIITGAKDTNTSLSQAAAILNAKIAEIDGK</sequence>